<evidence type="ECO:0000256" key="1">
    <source>
        <dbReference type="SAM" id="MobiDB-lite"/>
    </source>
</evidence>
<dbReference type="Proteomes" id="UP000017559">
    <property type="component" value="Unassembled WGS sequence"/>
</dbReference>
<feature type="compositionally biased region" description="Low complexity" evidence="1">
    <location>
        <begin position="90"/>
        <end position="102"/>
    </location>
</feature>
<sequence>MQNMQNLTLQLIALLSAFALGTGGASVVGLIVINGPNSTSCCAILQQQLPGKVSLPIQGLYEDEYSSSELEHKLACRNCQFAVTSREDLPSPTTPSTRNPRTASMTNSTTLPDDIEESILAKYRSHHGQHRRRVAVYDHIDAYNLTAALHGAVLSPGFQQKTVSTKKFRFLMAPMRM</sequence>
<gene>
    <name evidence="3" type="ORF">Moror_9004</name>
</gene>
<evidence type="ECO:0000313" key="3">
    <source>
        <dbReference type="EMBL" id="ESK92931.1"/>
    </source>
</evidence>
<accession>V2XJA2</accession>
<proteinExistence type="predicted"/>
<organism evidence="3 4">
    <name type="scientific">Moniliophthora roreri (strain MCA 2997)</name>
    <name type="common">Cocoa frosty pod rot fungus</name>
    <name type="synonym">Crinipellis roreri</name>
    <dbReference type="NCBI Taxonomy" id="1381753"/>
    <lineage>
        <taxon>Eukaryota</taxon>
        <taxon>Fungi</taxon>
        <taxon>Dikarya</taxon>
        <taxon>Basidiomycota</taxon>
        <taxon>Agaricomycotina</taxon>
        <taxon>Agaricomycetes</taxon>
        <taxon>Agaricomycetidae</taxon>
        <taxon>Agaricales</taxon>
        <taxon>Marasmiineae</taxon>
        <taxon>Marasmiaceae</taxon>
        <taxon>Moniliophthora</taxon>
    </lineage>
</organism>
<evidence type="ECO:0000256" key="2">
    <source>
        <dbReference type="SAM" id="SignalP"/>
    </source>
</evidence>
<dbReference type="HOGENOM" id="CLU_1518267_0_0_1"/>
<evidence type="ECO:0000313" key="4">
    <source>
        <dbReference type="Proteomes" id="UP000017559"/>
    </source>
</evidence>
<feature type="chain" id="PRO_5004711606" evidence="2">
    <location>
        <begin position="25"/>
        <end position="177"/>
    </location>
</feature>
<feature type="signal peptide" evidence="2">
    <location>
        <begin position="1"/>
        <end position="24"/>
    </location>
</feature>
<protein>
    <submittedName>
        <fullName evidence="3">Uncharacterized protein</fullName>
    </submittedName>
</protein>
<dbReference type="AlphaFoldDB" id="V2XJA2"/>
<feature type="region of interest" description="Disordered" evidence="1">
    <location>
        <begin position="86"/>
        <end position="109"/>
    </location>
</feature>
<comment type="caution">
    <text evidence="3">The sequence shown here is derived from an EMBL/GenBank/DDBJ whole genome shotgun (WGS) entry which is preliminary data.</text>
</comment>
<keyword evidence="2" id="KW-0732">Signal</keyword>
<dbReference type="KEGG" id="mrr:Moror_9004"/>
<dbReference type="EMBL" id="AWSO01000231">
    <property type="protein sequence ID" value="ESK92931.1"/>
    <property type="molecule type" value="Genomic_DNA"/>
</dbReference>
<keyword evidence="4" id="KW-1185">Reference proteome</keyword>
<reference evidence="3 4" key="1">
    <citation type="journal article" date="2014" name="BMC Genomics">
        <title>Genome and secretome analysis of the hemibiotrophic fungal pathogen, Moniliophthora roreri, which causes frosty pod rot disease of cacao: mechanisms of the biotrophic and necrotrophic phases.</title>
        <authorList>
            <person name="Meinhardt L.W."/>
            <person name="Costa G.G.L."/>
            <person name="Thomazella D.P.T."/>
            <person name="Teixeira P.J.P.L."/>
            <person name="Carazzolle M.F."/>
            <person name="Schuster S.C."/>
            <person name="Carlson J.E."/>
            <person name="Guiltinan M.J."/>
            <person name="Mieczkowski P."/>
            <person name="Farmer A."/>
            <person name="Ramaraj T."/>
            <person name="Crozier J."/>
            <person name="Davis R.E."/>
            <person name="Shao J."/>
            <person name="Melnick R.L."/>
            <person name="Pereira G.A.G."/>
            <person name="Bailey B.A."/>
        </authorList>
    </citation>
    <scope>NUCLEOTIDE SEQUENCE [LARGE SCALE GENOMIC DNA]</scope>
    <source>
        <strain evidence="3 4">MCA 2997</strain>
    </source>
</reference>
<name>V2XJA2_MONRO</name>